<gene>
    <name evidence="1" type="ORF">CICLE_v10033010mg</name>
</gene>
<dbReference type="AlphaFoldDB" id="V4TJ80"/>
<dbReference type="InterPro" id="IPR043459">
    <property type="entry name" value="NFD6/NOXY2-like"/>
</dbReference>
<dbReference type="InParanoid" id="V4TJ80"/>
<sequence>MQATGVGYSWICNLASSSFDNCHVLLKTKQRPLFLRLVSAVRNMAANCGRRTLQVASASAKTLLSRSSSAATKLSGLASTSKPTSASRLSSLHKLSLSRVPVELGGALSLMPLHNVTASALFTSLLSLNNQNWGCLSEGFATPL</sequence>
<dbReference type="OMA" id="SCLSEGF"/>
<proteinExistence type="predicted"/>
<dbReference type="KEGG" id="cic:CICLE_v10033010mg"/>
<dbReference type="STRING" id="85681.V4TJ80"/>
<name>V4TJ80_CITCL</name>
<dbReference type="PANTHER" id="PTHR33156">
    <property type="entry name" value="OS02G0230000 PROTEIN"/>
    <property type="match status" value="1"/>
</dbReference>
<dbReference type="EMBL" id="KI536726">
    <property type="protein sequence ID" value="ESR51635.1"/>
    <property type="molecule type" value="Genomic_DNA"/>
</dbReference>
<dbReference type="Proteomes" id="UP000030687">
    <property type="component" value="Unassembled WGS sequence"/>
</dbReference>
<accession>V4TJ80</accession>
<dbReference type="eggNOG" id="ENOG502S7QU">
    <property type="taxonomic scope" value="Eukaryota"/>
</dbReference>
<dbReference type="Gramene" id="ESR51635">
    <property type="protein sequence ID" value="ESR51635"/>
    <property type="gene ID" value="CICLE_v10033010mg"/>
</dbReference>
<dbReference type="FunCoup" id="V4TJ80">
    <property type="interactions" value="577"/>
</dbReference>
<keyword evidence="2" id="KW-1185">Reference proteome</keyword>
<evidence type="ECO:0000313" key="1">
    <source>
        <dbReference type="EMBL" id="ESR51635.1"/>
    </source>
</evidence>
<dbReference type="PANTHER" id="PTHR33156:SF2">
    <property type="entry name" value="OS01G0738000 PROTEIN"/>
    <property type="match status" value="1"/>
</dbReference>
<organism evidence="1 2">
    <name type="scientific">Citrus clementina</name>
    <name type="common">Clementine</name>
    <name type="synonym">Citrus deliciosa x Citrus sinensis</name>
    <dbReference type="NCBI Taxonomy" id="85681"/>
    <lineage>
        <taxon>Eukaryota</taxon>
        <taxon>Viridiplantae</taxon>
        <taxon>Streptophyta</taxon>
        <taxon>Embryophyta</taxon>
        <taxon>Tracheophyta</taxon>
        <taxon>Spermatophyta</taxon>
        <taxon>Magnoliopsida</taxon>
        <taxon>eudicotyledons</taxon>
        <taxon>Gunneridae</taxon>
        <taxon>Pentapetalae</taxon>
        <taxon>rosids</taxon>
        <taxon>malvids</taxon>
        <taxon>Sapindales</taxon>
        <taxon>Rutaceae</taxon>
        <taxon>Aurantioideae</taxon>
        <taxon>Citrus</taxon>
    </lineage>
</organism>
<protein>
    <submittedName>
        <fullName evidence="1">Uncharacterized protein</fullName>
    </submittedName>
</protein>
<reference evidence="1 2" key="1">
    <citation type="submission" date="2013-10" db="EMBL/GenBank/DDBJ databases">
        <authorList>
            <consortium name="International Citrus Genome Consortium"/>
            <person name="Jenkins J."/>
            <person name="Schmutz J."/>
            <person name="Prochnik S."/>
            <person name="Rokhsar D."/>
            <person name="Gmitter F."/>
            <person name="Ollitrault P."/>
            <person name="Machado M."/>
            <person name="Talon M."/>
            <person name="Wincker P."/>
            <person name="Jaillon O."/>
            <person name="Morgante M."/>
        </authorList>
    </citation>
    <scope>NUCLEOTIDE SEQUENCE</scope>
    <source>
        <strain evidence="2">cv. Clemenules</strain>
    </source>
</reference>
<evidence type="ECO:0000313" key="2">
    <source>
        <dbReference type="Proteomes" id="UP000030687"/>
    </source>
</evidence>
<dbReference type="GO" id="GO:0005739">
    <property type="term" value="C:mitochondrion"/>
    <property type="evidence" value="ECO:0007669"/>
    <property type="project" value="TreeGrafter"/>
</dbReference>